<dbReference type="Proteomes" id="UP000245431">
    <property type="component" value="Chromosome PVE_r2"/>
</dbReference>
<evidence type="ECO:0000313" key="2">
    <source>
        <dbReference type="Proteomes" id="UP000245431"/>
    </source>
</evidence>
<protein>
    <submittedName>
        <fullName evidence="1">Uncharacterized protein</fullName>
    </submittedName>
</protein>
<accession>A0A1D3K8E3</accession>
<dbReference type="EMBL" id="LT599584">
    <property type="protein sequence ID" value="SBW84578.1"/>
    <property type="molecule type" value="Genomic_DNA"/>
</dbReference>
<organism evidence="1 2">
    <name type="scientific">Pseudomonas veronii 1YdBTEX2</name>
    <dbReference type="NCBI Taxonomy" id="1295141"/>
    <lineage>
        <taxon>Bacteria</taxon>
        <taxon>Pseudomonadati</taxon>
        <taxon>Pseudomonadota</taxon>
        <taxon>Gammaproteobacteria</taxon>
        <taxon>Pseudomonadales</taxon>
        <taxon>Pseudomonadaceae</taxon>
        <taxon>Pseudomonas</taxon>
    </lineage>
</organism>
<gene>
    <name evidence="1" type="ORF">PVE_R2G0552</name>
</gene>
<sequence>MVTTSDAIHPETPARWSFACSRCTWCGFNPDVTVIGYFADCSECGGSCTTDVPSHEPVAGLADNN</sequence>
<evidence type="ECO:0000313" key="1">
    <source>
        <dbReference type="EMBL" id="SBW84578.1"/>
    </source>
</evidence>
<name>A0A1D3K8E3_PSEVE</name>
<reference evidence="2" key="1">
    <citation type="submission" date="2016-07" db="EMBL/GenBank/DDBJ databases">
        <authorList>
            <person name="Florea S."/>
            <person name="Webb J.S."/>
            <person name="Jaromczyk J."/>
            <person name="Schardl C.L."/>
        </authorList>
    </citation>
    <scope>NUCLEOTIDE SEQUENCE [LARGE SCALE GENOMIC DNA]</scope>
    <source>
        <strain evidence="2">1YdBTEX2</strain>
    </source>
</reference>
<dbReference type="AlphaFoldDB" id="A0A1D3K8E3"/>
<proteinExistence type="predicted"/>